<feature type="compositionally biased region" description="Basic and acidic residues" evidence="1">
    <location>
        <begin position="20"/>
        <end position="30"/>
    </location>
</feature>
<feature type="compositionally biased region" description="Basic and acidic residues" evidence="1">
    <location>
        <begin position="1057"/>
        <end position="1072"/>
    </location>
</feature>
<comment type="caution">
    <text evidence="3">The sequence shown here is derived from an EMBL/GenBank/DDBJ whole genome shotgun (WGS) entry which is preliminary data.</text>
</comment>
<dbReference type="InterPro" id="IPR003169">
    <property type="entry name" value="GYF"/>
</dbReference>
<dbReference type="PANTHER" id="PTHR14445">
    <property type="entry name" value="GRB10 INTERACTING GYF PROTEIN"/>
    <property type="match status" value="1"/>
</dbReference>
<sequence length="1535" mass="160059">MPTQLPSSFASAAAGQTTRGDQRSGARGDGVRGAGSGEWARSNGTRTFRRSSTTPFNSQSAAASNSTDATQQQNPALDNNTNSISNNNTSSSAASHQPAPPAPDQHHQQQQQQPNNHQQQQGPLRYSKDELYEIYKHSAEAANNIDMSSLFAPSWNPNQTNGTASRVWGKTSDSPHVPQDPTVCWDPNGAVKPIGLEPMTAEEREMFATDVNSTLKPPQQQNKEGGGALQGLQNGGRKTSISANTSNFSSTASPANASRPATRRRETADTNPFPGSAVASPTTTGRFPRDDPWLPRRNTDLRDSSIADEPAEENPPTTSRTQPFGLTRSNTAGSSAFGSSASLWGPAATTPGGGIGAFGSFALNTSTTSAIGDKRFGGTGGSRLAHLIPKDSNENVAAIKGNNESAPGTDTNRGWRPRQRTDTDPFGPDDSLTGSAILGGAQDNSPPASSSLQRSGVFDTPVKGSSGDFGMSALNLGGGNNNNNQQQQQQQQGDHHQGNGPASPSETNPYRSPLADRGEEGHHDDAEIDRLTHNAAGSEPQSNFSTLSRAFGGAPFDGSDRSQTSSVGAKGFPTVNTLGGWPTAPSVGTPDRERQPFNNAFGTSIFSPIGDLQSPGFGGLGGFGGVGGSGLGRANKLSSLFPPAMQAQMHGAGGHEQEDLSGSVPDLRQANPLGAIGRGAIGTQPRDAASPMRAGRGAFEDLFPGTDAMKSPFTTGEHQPGLTSTAPSSGFPATSAGTAFAATPAAGEPNQQQQRTMVMPDRMRWVYLDPQGQMQGPFSGLEMNDWYKANFFSPDLRVKRVEDPDFEPLGQLIRRIGNSREPFLVPQMGIPHGPPPSAGPFALGAAEAIPPLQGAFPSFGRTLTAAQQNDLERRKQEEQLYHARQREFLHHHQSFGRLPIQPGIPGALHHHSSAHSLQSQPSFGSITSPIGMPQPPIGAIGPNPGFFEAPVSLGQAPAQPGLGPDLFAADLNLGERQLLANLQANGGLPGSFPAQPIGAPIGDNSSLRSNLPSVDQLRNDEQGFNAKLKEFHELRAQHDAEEAAAQASAAAAQEVLQEMKEEQAPKPVEEPKAAPAPVKESKASKKQAQEAKEAAAAAAAKEVAPQPEVSLTEKIKKTQAENNAAKLAQQAAASGLPMPFPPPPQANTPLAAPTAQRPASGLPARYGERSGSGTPDTTSDASVLAPPPTAPWAGTETQKGPSLKEIQEAEAKKAAKKEEAAAAARRAALEQEAAALREREKAAAAAHIGLPPTSTWGTGSPVGAPATGSPWKQPAAKVATTTTGSKKTLAEIQREEELRKQKAKEAAIQASVISGSALGKRYADLASKTSSTSAPPGMITPGAAAQAAAAAASVGGGWSTVGAGGKVKIPTGPATSRPVSTAPVKTTVAPAAKVVAKPAPAALKDAKNVAMEEFKKWLHRELSRGLNGVNDIETFASTLLELPLDVAILSECVYGFSTTMDGRHFAEEFVRRRKLADKGIVEKDSNTGAMTSSNGGWSEVAKKGGNSAQSQVKEDPMAAVPGFRVVQAKKGKGKK</sequence>
<feature type="region of interest" description="Disordered" evidence="1">
    <location>
        <begin position="399"/>
        <end position="522"/>
    </location>
</feature>
<protein>
    <recommendedName>
        <fullName evidence="2">GYF domain-containing protein</fullName>
    </recommendedName>
</protein>
<dbReference type="SUPFAM" id="SSF55277">
    <property type="entry name" value="GYF domain"/>
    <property type="match status" value="1"/>
</dbReference>
<feature type="compositionally biased region" description="Polar residues" evidence="1">
    <location>
        <begin position="1171"/>
        <end position="1181"/>
    </location>
</feature>
<feature type="compositionally biased region" description="Polar residues" evidence="1">
    <location>
        <begin position="442"/>
        <end position="454"/>
    </location>
</feature>
<reference evidence="3" key="1">
    <citation type="journal article" date="2023" name="Mol. Phylogenet. Evol.">
        <title>Genome-scale phylogeny and comparative genomics of the fungal order Sordariales.</title>
        <authorList>
            <person name="Hensen N."/>
            <person name="Bonometti L."/>
            <person name="Westerberg I."/>
            <person name="Brannstrom I.O."/>
            <person name="Guillou S."/>
            <person name="Cros-Aarteil S."/>
            <person name="Calhoun S."/>
            <person name="Haridas S."/>
            <person name="Kuo A."/>
            <person name="Mondo S."/>
            <person name="Pangilinan J."/>
            <person name="Riley R."/>
            <person name="LaButti K."/>
            <person name="Andreopoulos B."/>
            <person name="Lipzen A."/>
            <person name="Chen C."/>
            <person name="Yan M."/>
            <person name="Daum C."/>
            <person name="Ng V."/>
            <person name="Clum A."/>
            <person name="Steindorff A."/>
            <person name="Ohm R.A."/>
            <person name="Martin F."/>
            <person name="Silar P."/>
            <person name="Natvig D.O."/>
            <person name="Lalanne C."/>
            <person name="Gautier V."/>
            <person name="Ament-Velasquez S.L."/>
            <person name="Kruys A."/>
            <person name="Hutchinson M.I."/>
            <person name="Powell A.J."/>
            <person name="Barry K."/>
            <person name="Miller A.N."/>
            <person name="Grigoriev I.V."/>
            <person name="Debuchy R."/>
            <person name="Gladieux P."/>
            <person name="Hiltunen Thoren M."/>
            <person name="Johannesson H."/>
        </authorList>
    </citation>
    <scope>NUCLEOTIDE SEQUENCE</scope>
    <source>
        <strain evidence="3">FGSC 1904</strain>
    </source>
</reference>
<feature type="compositionally biased region" description="Polar residues" evidence="1">
    <location>
        <begin position="402"/>
        <end position="412"/>
    </location>
</feature>
<feature type="compositionally biased region" description="Polar residues" evidence="1">
    <location>
        <begin position="1"/>
        <end position="19"/>
    </location>
</feature>
<feature type="region of interest" description="Disordered" evidence="1">
    <location>
        <begin position="1243"/>
        <end position="1287"/>
    </location>
</feature>
<dbReference type="PANTHER" id="PTHR14445:SF36">
    <property type="entry name" value="FI03272P-RELATED"/>
    <property type="match status" value="1"/>
</dbReference>
<dbReference type="PROSITE" id="PS50829">
    <property type="entry name" value="GYF"/>
    <property type="match status" value="1"/>
</dbReference>
<feature type="domain" description="GYF" evidence="2">
    <location>
        <begin position="762"/>
        <end position="810"/>
    </location>
</feature>
<reference evidence="3" key="2">
    <citation type="submission" date="2023-07" db="EMBL/GenBank/DDBJ databases">
        <authorList>
            <consortium name="Lawrence Berkeley National Laboratory"/>
            <person name="Haridas S."/>
            <person name="Hensen N."/>
            <person name="Bonometti L."/>
            <person name="Westerberg I."/>
            <person name="Brannstrom I.O."/>
            <person name="Guillou S."/>
            <person name="Cros-Aarteil S."/>
            <person name="Calhoun S."/>
            <person name="Kuo A."/>
            <person name="Mondo S."/>
            <person name="Pangilinan J."/>
            <person name="Riley R."/>
            <person name="LaButti K."/>
            <person name="Andreopoulos B."/>
            <person name="Lipzen A."/>
            <person name="Chen C."/>
            <person name="Yanf M."/>
            <person name="Daum C."/>
            <person name="Ng V."/>
            <person name="Clum A."/>
            <person name="Steindorff A."/>
            <person name="Ohm R."/>
            <person name="Martin F."/>
            <person name="Silar P."/>
            <person name="Natvig D."/>
            <person name="Lalanne C."/>
            <person name="Gautier V."/>
            <person name="Ament-velasquez S.L."/>
            <person name="Kruys A."/>
            <person name="Hutchinson M.I."/>
            <person name="Powell A.J."/>
            <person name="Barry K."/>
            <person name="Miller A.N."/>
            <person name="Grigoriev I.V."/>
            <person name="Debuchy R."/>
            <person name="Gladieux P."/>
            <person name="Thoren M.H."/>
            <person name="Johannesson H."/>
        </authorList>
    </citation>
    <scope>NUCLEOTIDE SEQUENCE</scope>
    <source>
        <strain evidence="3">FGSC 1904</strain>
    </source>
</reference>
<feature type="region of interest" description="Disordered" evidence="1">
    <location>
        <begin position="1"/>
        <end position="123"/>
    </location>
</feature>
<feature type="compositionally biased region" description="Polar residues" evidence="1">
    <location>
        <begin position="59"/>
        <end position="78"/>
    </location>
</feature>
<feature type="compositionally biased region" description="Polar residues" evidence="1">
    <location>
        <begin position="214"/>
        <end position="223"/>
    </location>
</feature>
<feature type="compositionally biased region" description="Basic and acidic residues" evidence="1">
    <location>
        <begin position="287"/>
        <end position="305"/>
    </location>
</feature>
<feature type="region of interest" description="Disordered" evidence="1">
    <location>
        <begin position="214"/>
        <end position="338"/>
    </location>
</feature>
<dbReference type="SMART" id="SM00444">
    <property type="entry name" value="GYF"/>
    <property type="match status" value="1"/>
</dbReference>
<dbReference type="EMBL" id="JAUTDP010000004">
    <property type="protein sequence ID" value="KAK3399561.1"/>
    <property type="molecule type" value="Genomic_DNA"/>
</dbReference>
<feature type="region of interest" description="Disordered" evidence="1">
    <location>
        <begin position="1484"/>
        <end position="1535"/>
    </location>
</feature>
<dbReference type="CDD" id="cd00072">
    <property type="entry name" value="GYF"/>
    <property type="match status" value="1"/>
</dbReference>
<feature type="compositionally biased region" description="Polar residues" evidence="1">
    <location>
        <begin position="1486"/>
        <end position="1496"/>
    </location>
</feature>
<feature type="compositionally biased region" description="Polar residues" evidence="1">
    <location>
        <begin position="315"/>
        <end position="331"/>
    </location>
</feature>
<feature type="compositionally biased region" description="Low complexity" evidence="1">
    <location>
        <begin position="79"/>
        <end position="97"/>
    </location>
</feature>
<feature type="region of interest" description="Disordered" evidence="1">
    <location>
        <begin position="161"/>
        <end position="190"/>
    </location>
</feature>
<feature type="compositionally biased region" description="Basic and acidic residues" evidence="1">
    <location>
        <begin position="1205"/>
        <end position="1220"/>
    </location>
</feature>
<gene>
    <name evidence="3" type="ORF">B0T20DRAFT_406539</name>
</gene>
<feature type="compositionally biased region" description="Low complexity" evidence="1">
    <location>
        <begin position="1043"/>
        <end position="1056"/>
    </location>
</feature>
<organism evidence="3 4">
    <name type="scientific">Sordaria brevicollis</name>
    <dbReference type="NCBI Taxonomy" id="83679"/>
    <lineage>
        <taxon>Eukaryota</taxon>
        <taxon>Fungi</taxon>
        <taxon>Dikarya</taxon>
        <taxon>Ascomycota</taxon>
        <taxon>Pezizomycotina</taxon>
        <taxon>Sordariomycetes</taxon>
        <taxon>Sordariomycetidae</taxon>
        <taxon>Sordariales</taxon>
        <taxon>Sordariaceae</taxon>
        <taxon>Sordaria</taxon>
    </lineage>
</organism>
<feature type="compositionally biased region" description="Low complexity" evidence="1">
    <location>
        <begin position="1120"/>
        <end position="1133"/>
    </location>
</feature>
<feature type="compositionally biased region" description="Low complexity" evidence="1">
    <location>
        <begin position="41"/>
        <end position="58"/>
    </location>
</feature>
<feature type="region of interest" description="Disordered" evidence="1">
    <location>
        <begin position="536"/>
        <end position="594"/>
    </location>
</feature>
<feature type="region of interest" description="Disordered" evidence="1">
    <location>
        <begin position="1039"/>
        <end position="1223"/>
    </location>
</feature>
<keyword evidence="4" id="KW-1185">Reference proteome</keyword>
<dbReference type="Proteomes" id="UP001281003">
    <property type="component" value="Unassembled WGS sequence"/>
</dbReference>
<proteinExistence type="predicted"/>
<feature type="compositionally biased region" description="Low complexity" evidence="1">
    <location>
        <begin position="108"/>
        <end position="121"/>
    </location>
</feature>
<accession>A0AAE0UCW3</accession>
<evidence type="ECO:0000256" key="1">
    <source>
        <dbReference type="SAM" id="MobiDB-lite"/>
    </source>
</evidence>
<evidence type="ECO:0000259" key="2">
    <source>
        <dbReference type="PROSITE" id="PS50829"/>
    </source>
</evidence>
<feature type="compositionally biased region" description="Basic and acidic residues" evidence="1">
    <location>
        <begin position="1079"/>
        <end position="1093"/>
    </location>
</feature>
<dbReference type="GO" id="GO:0005829">
    <property type="term" value="C:cytosol"/>
    <property type="evidence" value="ECO:0007669"/>
    <property type="project" value="TreeGrafter"/>
</dbReference>
<evidence type="ECO:0000313" key="3">
    <source>
        <dbReference type="EMBL" id="KAK3399561.1"/>
    </source>
</evidence>
<evidence type="ECO:0000313" key="4">
    <source>
        <dbReference type="Proteomes" id="UP001281003"/>
    </source>
</evidence>
<dbReference type="InterPro" id="IPR051640">
    <property type="entry name" value="GRB10-interact_GYF"/>
</dbReference>
<feature type="compositionally biased region" description="Low complexity" evidence="1">
    <location>
        <begin position="481"/>
        <end position="492"/>
    </location>
</feature>
<dbReference type="InterPro" id="IPR035445">
    <property type="entry name" value="GYF-like_dom_sf"/>
</dbReference>
<dbReference type="Pfam" id="PF02213">
    <property type="entry name" value="GYF"/>
    <property type="match status" value="1"/>
</dbReference>
<name>A0AAE0UCW3_SORBR</name>
<feature type="compositionally biased region" description="Polar residues" evidence="1">
    <location>
        <begin position="539"/>
        <end position="548"/>
    </location>
</feature>
<feature type="compositionally biased region" description="Low complexity" evidence="1">
    <location>
        <begin position="230"/>
        <end position="258"/>
    </location>
</feature>
<feature type="compositionally biased region" description="Low complexity" evidence="1">
    <location>
        <begin position="1094"/>
        <end position="1104"/>
    </location>
</feature>
<dbReference type="Gene3D" id="3.30.1490.40">
    <property type="match status" value="1"/>
</dbReference>